<name>M7BRR3_CHEMY</name>
<protein>
    <submittedName>
        <fullName evidence="1">Uncharacterized protein</fullName>
    </submittedName>
</protein>
<proteinExistence type="predicted"/>
<keyword evidence="2" id="KW-1185">Reference proteome</keyword>
<dbReference type="EMBL" id="KB531577">
    <property type="protein sequence ID" value="EMP34773.1"/>
    <property type="molecule type" value="Genomic_DNA"/>
</dbReference>
<sequence>MERTITPRARTMLERTQKDAIRCQYMENLKQKPDQGEAFEVTYIVVTNEDWKKIIMVDVTVPFENRTPAFTTPNLESWRNMLTP</sequence>
<dbReference type="Proteomes" id="UP000031443">
    <property type="component" value="Unassembled WGS sequence"/>
</dbReference>
<evidence type="ECO:0000313" key="1">
    <source>
        <dbReference type="EMBL" id="EMP34773.1"/>
    </source>
</evidence>
<evidence type="ECO:0000313" key="2">
    <source>
        <dbReference type="Proteomes" id="UP000031443"/>
    </source>
</evidence>
<reference evidence="2" key="1">
    <citation type="journal article" date="2013" name="Nat. Genet.">
        <title>The draft genomes of soft-shell turtle and green sea turtle yield insights into the development and evolution of the turtle-specific body plan.</title>
        <authorList>
            <person name="Wang Z."/>
            <person name="Pascual-Anaya J."/>
            <person name="Zadissa A."/>
            <person name="Li W."/>
            <person name="Niimura Y."/>
            <person name="Huang Z."/>
            <person name="Li C."/>
            <person name="White S."/>
            <person name="Xiong Z."/>
            <person name="Fang D."/>
            <person name="Wang B."/>
            <person name="Ming Y."/>
            <person name="Chen Y."/>
            <person name="Zheng Y."/>
            <person name="Kuraku S."/>
            <person name="Pignatelli M."/>
            <person name="Herrero J."/>
            <person name="Beal K."/>
            <person name="Nozawa M."/>
            <person name="Li Q."/>
            <person name="Wang J."/>
            <person name="Zhang H."/>
            <person name="Yu L."/>
            <person name="Shigenobu S."/>
            <person name="Wang J."/>
            <person name="Liu J."/>
            <person name="Flicek P."/>
            <person name="Searle S."/>
            <person name="Wang J."/>
            <person name="Kuratani S."/>
            <person name="Yin Y."/>
            <person name="Aken B."/>
            <person name="Zhang G."/>
            <person name="Irie N."/>
        </authorList>
    </citation>
    <scope>NUCLEOTIDE SEQUENCE [LARGE SCALE GENOMIC DNA]</scope>
</reference>
<organism evidence="1 2">
    <name type="scientific">Chelonia mydas</name>
    <name type="common">Green sea-turtle</name>
    <name type="synonym">Chelonia agassizi</name>
    <dbReference type="NCBI Taxonomy" id="8469"/>
    <lineage>
        <taxon>Eukaryota</taxon>
        <taxon>Metazoa</taxon>
        <taxon>Chordata</taxon>
        <taxon>Craniata</taxon>
        <taxon>Vertebrata</taxon>
        <taxon>Euteleostomi</taxon>
        <taxon>Archelosauria</taxon>
        <taxon>Testudinata</taxon>
        <taxon>Testudines</taxon>
        <taxon>Cryptodira</taxon>
        <taxon>Durocryptodira</taxon>
        <taxon>Americhelydia</taxon>
        <taxon>Chelonioidea</taxon>
        <taxon>Cheloniidae</taxon>
        <taxon>Chelonia</taxon>
    </lineage>
</organism>
<gene>
    <name evidence="1" type="ORF">UY3_08075</name>
</gene>
<accession>M7BRR3</accession>
<dbReference type="AlphaFoldDB" id="M7BRR3"/>